<dbReference type="AlphaFoldDB" id="A0A8X6GWK1"/>
<evidence type="ECO:0000313" key="1">
    <source>
        <dbReference type="EMBL" id="GFQ75174.1"/>
    </source>
</evidence>
<keyword evidence="2" id="KW-1185">Reference proteome</keyword>
<comment type="caution">
    <text evidence="1">The sequence shown here is derived from an EMBL/GenBank/DDBJ whole genome shotgun (WGS) entry which is preliminary data.</text>
</comment>
<dbReference type="Proteomes" id="UP000887116">
    <property type="component" value="Unassembled WGS sequence"/>
</dbReference>
<accession>A0A8X6GWK1</accession>
<protein>
    <submittedName>
        <fullName evidence="1">Uncharacterized protein</fullName>
    </submittedName>
</protein>
<name>A0A8X6GWK1_TRICU</name>
<feature type="non-terminal residue" evidence="1">
    <location>
        <position position="31"/>
    </location>
</feature>
<organism evidence="1 2">
    <name type="scientific">Trichonephila clavata</name>
    <name type="common">Joro spider</name>
    <name type="synonym">Nephila clavata</name>
    <dbReference type="NCBI Taxonomy" id="2740835"/>
    <lineage>
        <taxon>Eukaryota</taxon>
        <taxon>Metazoa</taxon>
        <taxon>Ecdysozoa</taxon>
        <taxon>Arthropoda</taxon>
        <taxon>Chelicerata</taxon>
        <taxon>Arachnida</taxon>
        <taxon>Araneae</taxon>
        <taxon>Araneomorphae</taxon>
        <taxon>Entelegynae</taxon>
        <taxon>Araneoidea</taxon>
        <taxon>Nephilidae</taxon>
        <taxon>Trichonephila</taxon>
    </lineage>
</organism>
<evidence type="ECO:0000313" key="2">
    <source>
        <dbReference type="Proteomes" id="UP000887116"/>
    </source>
</evidence>
<reference evidence="1" key="1">
    <citation type="submission" date="2020-07" db="EMBL/GenBank/DDBJ databases">
        <title>Multicomponent nature underlies the extraordinary mechanical properties of spider dragline silk.</title>
        <authorList>
            <person name="Kono N."/>
            <person name="Nakamura H."/>
            <person name="Mori M."/>
            <person name="Yoshida Y."/>
            <person name="Ohtoshi R."/>
            <person name="Malay A.D."/>
            <person name="Moran D.A.P."/>
            <person name="Tomita M."/>
            <person name="Numata K."/>
            <person name="Arakawa K."/>
        </authorList>
    </citation>
    <scope>NUCLEOTIDE SEQUENCE</scope>
</reference>
<dbReference type="EMBL" id="BMAO01011634">
    <property type="protein sequence ID" value="GFQ75174.1"/>
    <property type="molecule type" value="Genomic_DNA"/>
</dbReference>
<proteinExistence type="predicted"/>
<sequence length="31" mass="3674">ILTFDALTYRSFEKTDPQRRDVYETSDATSF</sequence>
<gene>
    <name evidence="1" type="ORF">TNCT_652461</name>
</gene>